<gene>
    <name evidence="2" type="ORF">Micbo1qcDRAFT_179906</name>
</gene>
<dbReference type="Proteomes" id="UP000070501">
    <property type="component" value="Unassembled WGS sequence"/>
</dbReference>
<name>A0A136INX3_9PEZI</name>
<accession>A0A136INX3</accession>
<keyword evidence="1" id="KW-0732">Signal</keyword>
<dbReference type="InParanoid" id="A0A136INX3"/>
<dbReference type="AlphaFoldDB" id="A0A136INX3"/>
<sequence length="118" mass="13034">MRLSSVVLAAAAAFNSAASATHIFQYINLVPSGVVWAELRTNDGKVHKYGWFLDGCKGNFDFLKQTCIDYGRERAHIVWSSNGKKTCFKLTKKDGGKNCGPQSMYRDFCEKKEAGSAS</sequence>
<feature type="chain" id="PRO_5007292927" evidence="1">
    <location>
        <begin position="21"/>
        <end position="118"/>
    </location>
</feature>
<dbReference type="OrthoDB" id="5003643at2759"/>
<feature type="signal peptide" evidence="1">
    <location>
        <begin position="1"/>
        <end position="20"/>
    </location>
</feature>
<dbReference type="EMBL" id="KQ964268">
    <property type="protein sequence ID" value="KXJ86369.1"/>
    <property type="molecule type" value="Genomic_DNA"/>
</dbReference>
<evidence type="ECO:0000313" key="3">
    <source>
        <dbReference type="Proteomes" id="UP000070501"/>
    </source>
</evidence>
<keyword evidence="3" id="KW-1185">Reference proteome</keyword>
<proteinExistence type="predicted"/>
<evidence type="ECO:0000313" key="2">
    <source>
        <dbReference type="EMBL" id="KXJ86369.1"/>
    </source>
</evidence>
<evidence type="ECO:0000256" key="1">
    <source>
        <dbReference type="SAM" id="SignalP"/>
    </source>
</evidence>
<protein>
    <submittedName>
        <fullName evidence="2">Uncharacterized protein</fullName>
    </submittedName>
</protein>
<organism evidence="2 3">
    <name type="scientific">Microdochium bolleyi</name>
    <dbReference type="NCBI Taxonomy" id="196109"/>
    <lineage>
        <taxon>Eukaryota</taxon>
        <taxon>Fungi</taxon>
        <taxon>Dikarya</taxon>
        <taxon>Ascomycota</taxon>
        <taxon>Pezizomycotina</taxon>
        <taxon>Sordariomycetes</taxon>
        <taxon>Xylariomycetidae</taxon>
        <taxon>Xylariales</taxon>
        <taxon>Microdochiaceae</taxon>
        <taxon>Microdochium</taxon>
    </lineage>
</organism>
<reference evidence="3" key="1">
    <citation type="submission" date="2016-02" db="EMBL/GenBank/DDBJ databases">
        <title>Draft genome sequence of Microdochium bolleyi, a fungal endophyte of beachgrass.</title>
        <authorList>
            <consortium name="DOE Joint Genome Institute"/>
            <person name="David A.S."/>
            <person name="May G."/>
            <person name="Haridas S."/>
            <person name="Lim J."/>
            <person name="Wang M."/>
            <person name="Labutti K."/>
            <person name="Lipzen A."/>
            <person name="Barry K."/>
            <person name="Grigoriev I.V."/>
        </authorList>
    </citation>
    <scope>NUCLEOTIDE SEQUENCE [LARGE SCALE GENOMIC DNA]</scope>
    <source>
        <strain evidence="3">J235TASD1</strain>
    </source>
</reference>